<sequence>MPEKEFGQREGGLPSYDEGEEIQRLLGGPYREKFVPSEEIPDPNAAIPGQTEEKEERQKREWLFAEFSTLTEEMKTTIRKQLQEAIKARPDLDTFATAKFLIEGAVKQAEEEEEERKRKKGWKRSSRN</sequence>
<organism evidence="2 3">
    <name type="scientific">Candidatus Sungiibacteriota bacterium</name>
    <dbReference type="NCBI Taxonomy" id="2750080"/>
    <lineage>
        <taxon>Bacteria</taxon>
        <taxon>Candidatus Sungiibacteriota</taxon>
    </lineage>
</organism>
<feature type="region of interest" description="Disordered" evidence="1">
    <location>
        <begin position="35"/>
        <end position="57"/>
    </location>
</feature>
<dbReference type="AlphaFoldDB" id="A0A7T5RKC4"/>
<reference evidence="2 3" key="1">
    <citation type="submission" date="2020-07" db="EMBL/GenBank/DDBJ databases">
        <title>Huge and variable diversity of episymbiotic CPR bacteria and DPANN archaea in groundwater ecosystems.</title>
        <authorList>
            <person name="He C.Y."/>
            <person name="Keren R."/>
            <person name="Whittaker M."/>
            <person name="Farag I.F."/>
            <person name="Doudna J."/>
            <person name="Cate J.H.D."/>
            <person name="Banfield J.F."/>
        </authorList>
    </citation>
    <scope>NUCLEOTIDE SEQUENCE [LARGE SCALE GENOMIC DNA]</scope>
    <source>
        <strain evidence="2">NC_groundwater_541_Ag_S-0.1um_46_50</strain>
    </source>
</reference>
<evidence type="ECO:0000313" key="3">
    <source>
        <dbReference type="Proteomes" id="UP000595618"/>
    </source>
</evidence>
<dbReference type="EMBL" id="CP066690">
    <property type="protein sequence ID" value="QQG45704.1"/>
    <property type="molecule type" value="Genomic_DNA"/>
</dbReference>
<dbReference type="Proteomes" id="UP000595618">
    <property type="component" value="Chromosome"/>
</dbReference>
<gene>
    <name evidence="2" type="ORF">HYW89_02185</name>
</gene>
<evidence type="ECO:0000313" key="2">
    <source>
        <dbReference type="EMBL" id="QQG45704.1"/>
    </source>
</evidence>
<feature type="region of interest" description="Disordered" evidence="1">
    <location>
        <begin position="106"/>
        <end position="128"/>
    </location>
</feature>
<evidence type="ECO:0000256" key="1">
    <source>
        <dbReference type="SAM" id="MobiDB-lite"/>
    </source>
</evidence>
<name>A0A7T5RKC4_9BACT</name>
<accession>A0A7T5RKC4</accession>
<protein>
    <submittedName>
        <fullName evidence="2">Uncharacterized protein</fullName>
    </submittedName>
</protein>
<proteinExistence type="predicted"/>
<feature type="compositionally biased region" description="Basic residues" evidence="1">
    <location>
        <begin position="117"/>
        <end position="128"/>
    </location>
</feature>